<comment type="caution">
    <text evidence="1">The sequence shown here is derived from an EMBL/GenBank/DDBJ whole genome shotgun (WGS) entry which is preliminary data.</text>
</comment>
<protein>
    <submittedName>
        <fullName evidence="1">Uncharacterized protein</fullName>
    </submittedName>
</protein>
<evidence type="ECO:0000313" key="2">
    <source>
        <dbReference type="Proteomes" id="UP000550714"/>
    </source>
</evidence>
<dbReference type="AlphaFoldDB" id="A0A839S0I7"/>
<organism evidence="1 2">
    <name type="scientific">Prauserella isguenensis</name>
    <dbReference type="NCBI Taxonomy" id="1470180"/>
    <lineage>
        <taxon>Bacteria</taxon>
        <taxon>Bacillati</taxon>
        <taxon>Actinomycetota</taxon>
        <taxon>Actinomycetes</taxon>
        <taxon>Pseudonocardiales</taxon>
        <taxon>Pseudonocardiaceae</taxon>
        <taxon>Prauserella</taxon>
    </lineage>
</organism>
<dbReference type="InterPro" id="IPR045647">
    <property type="entry name" value="DUF6401"/>
</dbReference>
<keyword evidence="2" id="KW-1185">Reference proteome</keyword>
<reference evidence="1 2" key="1">
    <citation type="submission" date="2020-08" db="EMBL/GenBank/DDBJ databases">
        <title>Genomic Encyclopedia of Type Strains, Phase III (KMG-III): the genomes of soil and plant-associated and newly described type strains.</title>
        <authorList>
            <person name="Whitman W."/>
        </authorList>
    </citation>
    <scope>NUCLEOTIDE SEQUENCE [LARGE SCALE GENOMIC DNA]</scope>
    <source>
        <strain evidence="1 2">CECT 8577</strain>
    </source>
</reference>
<dbReference type="Pfam" id="PF19939">
    <property type="entry name" value="DUF6401"/>
    <property type="match status" value="1"/>
</dbReference>
<dbReference type="Proteomes" id="UP000550714">
    <property type="component" value="Unassembled WGS sequence"/>
</dbReference>
<gene>
    <name evidence="1" type="ORF">FHS23_001827</name>
</gene>
<dbReference type="EMBL" id="JACHWU010000002">
    <property type="protein sequence ID" value="MBB3050804.1"/>
    <property type="molecule type" value="Genomic_DNA"/>
</dbReference>
<proteinExistence type="predicted"/>
<accession>A0A839S0I7</accession>
<sequence length="121" mass="12434">MGWLMNTWRESAAGRELTALTDRLGRIGAAPALLPVGRLAAVDQHAAAIRDILTLGAGGVSQAQLAYYARGVHDAARDAGWTPPSAEGATTDWVILRLAAVCLLATAGAAVGAELDPALFS</sequence>
<name>A0A839S0I7_9PSEU</name>
<evidence type="ECO:0000313" key="1">
    <source>
        <dbReference type="EMBL" id="MBB3050804.1"/>
    </source>
</evidence>
<dbReference type="RefSeq" id="WP_183651566.1">
    <property type="nucleotide sequence ID" value="NZ_JACHWU010000002.1"/>
</dbReference>